<dbReference type="EMBL" id="CAMKVN010024437">
    <property type="protein sequence ID" value="CAI2200461.1"/>
    <property type="molecule type" value="Genomic_DNA"/>
</dbReference>
<protein>
    <submittedName>
        <fullName evidence="2">18419_t:CDS:1</fullName>
    </submittedName>
</protein>
<feature type="non-terminal residue" evidence="2">
    <location>
        <position position="161"/>
    </location>
</feature>
<dbReference type="Proteomes" id="UP001153678">
    <property type="component" value="Unassembled WGS sequence"/>
</dbReference>
<proteinExistence type="predicted"/>
<reference evidence="2" key="1">
    <citation type="submission" date="2022-08" db="EMBL/GenBank/DDBJ databases">
        <authorList>
            <person name="Kallberg Y."/>
            <person name="Tangrot J."/>
            <person name="Rosling A."/>
        </authorList>
    </citation>
    <scope>NUCLEOTIDE SEQUENCE</scope>
    <source>
        <strain evidence="2">Wild A</strain>
    </source>
</reference>
<organism evidence="2 3">
    <name type="scientific">Funneliformis geosporum</name>
    <dbReference type="NCBI Taxonomy" id="1117311"/>
    <lineage>
        <taxon>Eukaryota</taxon>
        <taxon>Fungi</taxon>
        <taxon>Fungi incertae sedis</taxon>
        <taxon>Mucoromycota</taxon>
        <taxon>Glomeromycotina</taxon>
        <taxon>Glomeromycetes</taxon>
        <taxon>Glomerales</taxon>
        <taxon>Glomeraceae</taxon>
        <taxon>Funneliformis</taxon>
    </lineage>
</organism>
<keyword evidence="3" id="KW-1185">Reference proteome</keyword>
<feature type="region of interest" description="Disordered" evidence="1">
    <location>
        <begin position="24"/>
        <end position="43"/>
    </location>
</feature>
<gene>
    <name evidence="2" type="ORF">FWILDA_LOCUS19580</name>
</gene>
<name>A0A9W4X446_9GLOM</name>
<evidence type="ECO:0000313" key="3">
    <source>
        <dbReference type="Proteomes" id="UP001153678"/>
    </source>
</evidence>
<sequence length="161" mass="17062">VQRFEEKAGYWTLISTAKSSGWVPKTRKWPKGPRALSPWAEGGRQARSSPEIKVISQGRVLSPLLANLYGVEYDRRLASLGIPFLRYADNVVLGVPGPDQGGGSQLLRSAHAPLGTPLSIASPRPPPSAPGLGATLWSYGHPGLRTKGPQSLGRGGGSRSC</sequence>
<feature type="region of interest" description="Disordered" evidence="1">
    <location>
        <begin position="115"/>
        <end position="161"/>
    </location>
</feature>
<evidence type="ECO:0000256" key="1">
    <source>
        <dbReference type="SAM" id="MobiDB-lite"/>
    </source>
</evidence>
<dbReference type="AlphaFoldDB" id="A0A9W4X446"/>
<feature type="non-terminal residue" evidence="2">
    <location>
        <position position="1"/>
    </location>
</feature>
<evidence type="ECO:0000313" key="2">
    <source>
        <dbReference type="EMBL" id="CAI2200461.1"/>
    </source>
</evidence>
<comment type="caution">
    <text evidence="2">The sequence shown here is derived from an EMBL/GenBank/DDBJ whole genome shotgun (WGS) entry which is preliminary data.</text>
</comment>
<accession>A0A9W4X446</accession>